<gene>
    <name evidence="3" type="ORF">LNL84_13505</name>
</gene>
<evidence type="ECO:0000313" key="4">
    <source>
        <dbReference type="Proteomes" id="UP001139488"/>
    </source>
</evidence>
<dbReference type="NCBIfam" id="NF010621">
    <property type="entry name" value="PRK14014.1"/>
    <property type="match status" value="1"/>
</dbReference>
<sequence length="296" mass="34537">MFENLRLVTFVLFVTINTAVTALVVSLLALIKILLPFSFVKKALTQLANKQFWLWATCNFKMLNFNNRINWTIETDDSLSKEQWYLMMSNHVSWSDIVILSCVLKDEIPATKFFLKHDLLYVPFVGLACWGLDMPFMKRHSREYLLRHPERRNDDFDAIHKACDKFRLAPTTLVNFVEGTRASQDKLATAKTPYRHLLKPKTGGLAFALNAMGDMLDGIVDVTLAYPENQESPFIDMLKGKLTRVVVRVKVYPMDENVSGDYFKDKQFKRHFHKWLNNVWQEKDDYLTSIENNQKR</sequence>
<keyword evidence="1" id="KW-0812">Transmembrane</keyword>
<keyword evidence="1" id="KW-0472">Membrane</keyword>
<protein>
    <submittedName>
        <fullName evidence="3">Acyltransferase</fullName>
    </submittedName>
</protein>
<dbReference type="CDD" id="cd07990">
    <property type="entry name" value="LPLAT_LCLAT1-like"/>
    <property type="match status" value="1"/>
</dbReference>
<feature type="transmembrane region" description="Helical" evidence="1">
    <location>
        <begin position="7"/>
        <end position="35"/>
    </location>
</feature>
<proteinExistence type="predicted"/>
<keyword evidence="1" id="KW-1133">Transmembrane helix</keyword>
<dbReference type="Pfam" id="PF01553">
    <property type="entry name" value="Acyltransferase"/>
    <property type="match status" value="1"/>
</dbReference>
<dbReference type="SMART" id="SM00563">
    <property type="entry name" value="PlsC"/>
    <property type="match status" value="1"/>
</dbReference>
<dbReference type="EMBL" id="JAJNNZ010000010">
    <property type="protein sequence ID" value="MCJ2377848.1"/>
    <property type="molecule type" value="Genomic_DNA"/>
</dbReference>
<dbReference type="Proteomes" id="UP001139488">
    <property type="component" value="Unassembled WGS sequence"/>
</dbReference>
<dbReference type="GO" id="GO:0005886">
    <property type="term" value="C:plasma membrane"/>
    <property type="evidence" value="ECO:0007669"/>
    <property type="project" value="TreeGrafter"/>
</dbReference>
<organism evidence="3 4">
    <name type="scientific">Vibrio gelatinilyticus</name>
    <dbReference type="NCBI Taxonomy" id="2893468"/>
    <lineage>
        <taxon>Bacteria</taxon>
        <taxon>Pseudomonadati</taxon>
        <taxon>Pseudomonadota</taxon>
        <taxon>Gammaproteobacteria</taxon>
        <taxon>Vibrionales</taxon>
        <taxon>Vibrionaceae</taxon>
        <taxon>Vibrio</taxon>
    </lineage>
</organism>
<keyword evidence="3" id="KW-0012">Acyltransferase</keyword>
<evidence type="ECO:0000256" key="1">
    <source>
        <dbReference type="SAM" id="Phobius"/>
    </source>
</evidence>
<dbReference type="AlphaFoldDB" id="A0A9X2AZS1"/>
<comment type="caution">
    <text evidence="3">The sequence shown here is derived from an EMBL/GenBank/DDBJ whole genome shotgun (WGS) entry which is preliminary data.</text>
</comment>
<reference evidence="3" key="1">
    <citation type="submission" date="2021-11" db="EMBL/GenBank/DDBJ databases">
        <title>Vibrio ZSDE26 sp. nov. and Vibrio ZSDZ34 sp. nov., isolated from coastal seawater in Qingdao.</title>
        <authorList>
            <person name="Zhang P."/>
        </authorList>
    </citation>
    <scope>NUCLEOTIDE SEQUENCE</scope>
    <source>
        <strain evidence="3">ZSDZ34</strain>
    </source>
</reference>
<keyword evidence="3" id="KW-0808">Transferase</keyword>
<dbReference type="PANTHER" id="PTHR10983">
    <property type="entry name" value="1-ACYLGLYCEROL-3-PHOSPHATE ACYLTRANSFERASE-RELATED"/>
    <property type="match status" value="1"/>
</dbReference>
<keyword evidence="4" id="KW-1185">Reference proteome</keyword>
<feature type="domain" description="Phospholipid/glycerol acyltransferase" evidence="2">
    <location>
        <begin position="85"/>
        <end position="227"/>
    </location>
</feature>
<dbReference type="GO" id="GO:0016746">
    <property type="term" value="F:acyltransferase activity"/>
    <property type="evidence" value="ECO:0007669"/>
    <property type="project" value="UniProtKB-KW"/>
</dbReference>
<dbReference type="InterPro" id="IPR002123">
    <property type="entry name" value="Plipid/glycerol_acylTrfase"/>
</dbReference>
<name>A0A9X2AZS1_9VIBR</name>
<dbReference type="SUPFAM" id="SSF69593">
    <property type="entry name" value="Glycerol-3-phosphate (1)-acyltransferase"/>
    <property type="match status" value="1"/>
</dbReference>
<evidence type="ECO:0000313" key="3">
    <source>
        <dbReference type="EMBL" id="MCJ2377848.1"/>
    </source>
</evidence>
<dbReference type="RefSeq" id="WP_244358093.1">
    <property type="nucleotide sequence ID" value="NZ_JAJNNZ010000010.1"/>
</dbReference>
<accession>A0A9X2AZS1</accession>
<dbReference type="PANTHER" id="PTHR10983:SF15">
    <property type="entry name" value="ACYLTRANSFERASE YIHG-RELATED"/>
    <property type="match status" value="1"/>
</dbReference>
<evidence type="ECO:0000259" key="2">
    <source>
        <dbReference type="SMART" id="SM00563"/>
    </source>
</evidence>